<comment type="caution">
    <text evidence="2">The sequence shown here is derived from an EMBL/GenBank/DDBJ whole genome shotgun (WGS) entry which is preliminary data.</text>
</comment>
<organism evidence="2 3">
    <name type="scientific">Lactarius akahatsu</name>
    <dbReference type="NCBI Taxonomy" id="416441"/>
    <lineage>
        <taxon>Eukaryota</taxon>
        <taxon>Fungi</taxon>
        <taxon>Dikarya</taxon>
        <taxon>Basidiomycota</taxon>
        <taxon>Agaricomycotina</taxon>
        <taxon>Agaricomycetes</taxon>
        <taxon>Russulales</taxon>
        <taxon>Russulaceae</taxon>
        <taxon>Lactarius</taxon>
    </lineage>
</organism>
<keyword evidence="3" id="KW-1185">Reference proteome</keyword>
<dbReference type="EMBL" id="JAKELL010000021">
    <property type="protein sequence ID" value="KAH8992727.1"/>
    <property type="molecule type" value="Genomic_DNA"/>
</dbReference>
<evidence type="ECO:0000313" key="2">
    <source>
        <dbReference type="EMBL" id="KAH8992727.1"/>
    </source>
</evidence>
<gene>
    <name evidence="2" type="ORF">EDB92DRAFT_544016</name>
    <name evidence="1" type="ORF">EDB92DRAFT_656203</name>
</gene>
<evidence type="ECO:0000313" key="3">
    <source>
        <dbReference type="Proteomes" id="UP001201163"/>
    </source>
</evidence>
<dbReference type="EMBL" id="JAKELL010000256">
    <property type="protein sequence ID" value="KAH8978017.1"/>
    <property type="molecule type" value="Genomic_DNA"/>
</dbReference>
<protein>
    <submittedName>
        <fullName evidence="2">Uncharacterized protein</fullName>
    </submittedName>
</protein>
<dbReference type="AlphaFoldDB" id="A0AAD4LMP4"/>
<name>A0AAD4LMP4_9AGAM</name>
<accession>A0AAD4LMP4</accession>
<sequence>MTTKRPITDIDGNIASAQNSLSLYPRSHTIHMISVYTLAMAWFNRFTLSQQKEDLDKSILYSTEAIFLPPIPWAGLSLSVVQLLFRLASALLYRAMEFKQSEGVKYSIEYFRYLRGLPLESFDVSRDLVTTSLIQAFAIQVVSEAENGTQNTEDMVVLYRELLTSNSSTDFPVAVSMSLNEAVNAEFLRGSVQSLDTVIECLRDAVNLCLPGSHLVLFSLSNTLFLRFVQTHSNDDYEEATTLLERIFDPNRPGECPDSIRDLAPSLTLCSPTSNQPSSRTHNIPKCRLLVSAPYSDLLPLMKNFVFESPTCWRSEPESVLTKTVSLRALKKQTPILHRLSTFRPLKPWNNLGNFS</sequence>
<dbReference type="Proteomes" id="UP001201163">
    <property type="component" value="Unassembled WGS sequence"/>
</dbReference>
<proteinExistence type="predicted"/>
<evidence type="ECO:0000313" key="1">
    <source>
        <dbReference type="EMBL" id="KAH8978017.1"/>
    </source>
</evidence>
<reference evidence="2" key="1">
    <citation type="submission" date="2022-01" db="EMBL/GenBank/DDBJ databases">
        <title>Comparative genomics reveals a dynamic genome evolution in the ectomycorrhizal milk-cap (Lactarius) mushrooms.</title>
        <authorList>
            <consortium name="DOE Joint Genome Institute"/>
            <person name="Lebreton A."/>
            <person name="Tang N."/>
            <person name="Kuo A."/>
            <person name="LaButti K."/>
            <person name="Drula E."/>
            <person name="Barry K."/>
            <person name="Clum A."/>
            <person name="Lipzen A."/>
            <person name="Mousain D."/>
            <person name="Ng V."/>
            <person name="Wang R."/>
            <person name="Wang X."/>
            <person name="Dai Y."/>
            <person name="Henrissat B."/>
            <person name="Grigoriev I.V."/>
            <person name="Guerin-Laguette A."/>
            <person name="Yu F."/>
            <person name="Martin F.M."/>
        </authorList>
    </citation>
    <scope>NUCLEOTIDE SEQUENCE</scope>
    <source>
        <strain evidence="2">QP</strain>
    </source>
</reference>